<dbReference type="InterPro" id="IPR043519">
    <property type="entry name" value="NT_sf"/>
</dbReference>
<sequence>MYRPSPGGGIRRLGRSLNARWIPANESLQWLAGMILSARERNIVLDLLRQHLPKRKVRIFGSRATGTARPYSDLDLIILGKQPVPAATLAALREASEAPQMESPRKLSLSGA</sequence>
<comment type="caution">
    <text evidence="2">The sequence shown here is derived from an EMBL/GenBank/DDBJ whole genome shotgun (WGS) entry which is preliminary data.</text>
</comment>
<evidence type="ECO:0000259" key="1">
    <source>
        <dbReference type="Pfam" id="PF01909"/>
    </source>
</evidence>
<dbReference type="CDD" id="cd05403">
    <property type="entry name" value="NT_KNTase_like"/>
    <property type="match status" value="1"/>
</dbReference>
<gene>
    <name evidence="2" type="ORF">GALL_195900</name>
</gene>
<evidence type="ECO:0000313" key="2">
    <source>
        <dbReference type="EMBL" id="OIQ98463.1"/>
    </source>
</evidence>
<dbReference type="AlphaFoldDB" id="A0A1J5S2T6"/>
<dbReference type="EMBL" id="MLJW01000119">
    <property type="protein sequence ID" value="OIQ98463.1"/>
    <property type="molecule type" value="Genomic_DNA"/>
</dbReference>
<organism evidence="2">
    <name type="scientific">mine drainage metagenome</name>
    <dbReference type="NCBI Taxonomy" id="410659"/>
    <lineage>
        <taxon>unclassified sequences</taxon>
        <taxon>metagenomes</taxon>
        <taxon>ecological metagenomes</taxon>
    </lineage>
</organism>
<feature type="domain" description="Polymerase nucleotidyl transferase" evidence="1">
    <location>
        <begin position="44"/>
        <end position="88"/>
    </location>
</feature>
<proteinExistence type="predicted"/>
<reference evidence="2" key="1">
    <citation type="submission" date="2016-10" db="EMBL/GenBank/DDBJ databases">
        <title>Sequence of Gallionella enrichment culture.</title>
        <authorList>
            <person name="Poehlein A."/>
            <person name="Muehling M."/>
            <person name="Daniel R."/>
        </authorList>
    </citation>
    <scope>NUCLEOTIDE SEQUENCE</scope>
</reference>
<dbReference type="GO" id="GO:0016779">
    <property type="term" value="F:nucleotidyltransferase activity"/>
    <property type="evidence" value="ECO:0007669"/>
    <property type="project" value="InterPro"/>
</dbReference>
<name>A0A1J5S2T6_9ZZZZ</name>
<protein>
    <submittedName>
        <fullName evidence="2">Nucleotidyltransferase domain protein</fullName>
    </submittedName>
</protein>
<dbReference type="SUPFAM" id="SSF81301">
    <property type="entry name" value="Nucleotidyltransferase"/>
    <property type="match status" value="1"/>
</dbReference>
<dbReference type="Gene3D" id="3.30.460.10">
    <property type="entry name" value="Beta Polymerase, domain 2"/>
    <property type="match status" value="1"/>
</dbReference>
<accession>A0A1J5S2T6</accession>
<keyword evidence="2" id="KW-0808">Transferase</keyword>
<dbReference type="Pfam" id="PF01909">
    <property type="entry name" value="NTP_transf_2"/>
    <property type="match status" value="1"/>
</dbReference>
<dbReference type="InterPro" id="IPR002934">
    <property type="entry name" value="Polymerase_NTP_transf_dom"/>
</dbReference>